<evidence type="ECO:0000256" key="3">
    <source>
        <dbReference type="ARBA" id="ARBA00022896"/>
    </source>
</evidence>
<dbReference type="SMART" id="SM00702">
    <property type="entry name" value="P4Hc"/>
    <property type="match status" value="1"/>
</dbReference>
<dbReference type="RefSeq" id="WP_254153001.1">
    <property type="nucleotide sequence ID" value="NZ_JAHESD010000011.1"/>
</dbReference>
<proteinExistence type="predicted"/>
<dbReference type="Gene3D" id="2.60.120.620">
    <property type="entry name" value="q2cbj1_9rhob like domain"/>
    <property type="match status" value="1"/>
</dbReference>
<feature type="domain" description="Fe2OG dioxygenase" evidence="7">
    <location>
        <begin position="97"/>
        <end position="196"/>
    </location>
</feature>
<dbReference type="PROSITE" id="PS51471">
    <property type="entry name" value="FE2OG_OXY"/>
    <property type="match status" value="1"/>
</dbReference>
<dbReference type="Proteomes" id="UP000772618">
    <property type="component" value="Unassembled WGS sequence"/>
</dbReference>
<sequence>MDALFDSIADNIAEHGFAVADKFLSQDELNNILTLDDFKNTANHFKKAGIGKQQGLQINEAIRGDYIKWVDKEASPAPLQVYVSRLESLVQYLNQALFLSLKDFEVHMTVYPIGTFYKRHLDQFKKDDHRKLSVICYLNEGWKEEHGGQLRMYLPEKTADILPVGGRLVCFRSDQIEHEVLPATRERYSITGWILDQYIALKHL</sequence>
<evidence type="ECO:0000256" key="2">
    <source>
        <dbReference type="ARBA" id="ARBA00022723"/>
    </source>
</evidence>
<reference evidence="8 9" key="1">
    <citation type="submission" date="2021-05" db="EMBL/GenBank/DDBJ databases">
        <title>A Polyphasic approach of four new species of the genus Ohtaekwangia: Ohtaekwangia histidinii sp. nov., Ohtaekwangia cretensis sp. nov., Ohtaekwangia indiensis sp. nov., Ohtaekwangia reichenbachii sp. nov. from diverse environment.</title>
        <authorList>
            <person name="Octaviana S."/>
        </authorList>
    </citation>
    <scope>NUCLEOTIDE SEQUENCE [LARGE SCALE GENOMIC DNA]</scope>
    <source>
        <strain evidence="8 9">PWU20</strain>
    </source>
</reference>
<accession>A0ABS5VNN4</accession>
<keyword evidence="3" id="KW-0847">Vitamin C</keyword>
<keyword evidence="2" id="KW-0479">Metal-binding</keyword>
<evidence type="ECO:0000259" key="7">
    <source>
        <dbReference type="PROSITE" id="PS51471"/>
    </source>
</evidence>
<evidence type="ECO:0000256" key="6">
    <source>
        <dbReference type="ARBA" id="ARBA00023004"/>
    </source>
</evidence>
<dbReference type="InterPro" id="IPR006620">
    <property type="entry name" value="Pro_4_hyd_alph"/>
</dbReference>
<keyword evidence="4" id="KW-0223">Dioxygenase</keyword>
<evidence type="ECO:0000313" key="9">
    <source>
        <dbReference type="Proteomes" id="UP000772618"/>
    </source>
</evidence>
<evidence type="ECO:0000256" key="1">
    <source>
        <dbReference type="ARBA" id="ARBA00001961"/>
    </source>
</evidence>
<keyword evidence="6" id="KW-0408">Iron</keyword>
<evidence type="ECO:0000256" key="4">
    <source>
        <dbReference type="ARBA" id="ARBA00022964"/>
    </source>
</evidence>
<protein>
    <submittedName>
        <fullName evidence="8">2OG-Fe(II) oxygenase</fullName>
    </submittedName>
</protein>
<comment type="caution">
    <text evidence="8">The sequence shown here is derived from an EMBL/GenBank/DDBJ whole genome shotgun (WGS) entry which is preliminary data.</text>
</comment>
<comment type="cofactor">
    <cofactor evidence="1">
        <name>L-ascorbate</name>
        <dbReference type="ChEBI" id="CHEBI:38290"/>
    </cofactor>
</comment>
<gene>
    <name evidence="8" type="ORF">KK060_07060</name>
</gene>
<dbReference type="EMBL" id="JAHESD010000011">
    <property type="protein sequence ID" value="MBT1703033.1"/>
    <property type="molecule type" value="Genomic_DNA"/>
</dbReference>
<dbReference type="InterPro" id="IPR005123">
    <property type="entry name" value="Oxoglu/Fe-dep_dioxygenase_dom"/>
</dbReference>
<evidence type="ECO:0000313" key="8">
    <source>
        <dbReference type="EMBL" id="MBT1703033.1"/>
    </source>
</evidence>
<keyword evidence="5" id="KW-0560">Oxidoreductase</keyword>
<keyword evidence="9" id="KW-1185">Reference proteome</keyword>
<dbReference type="Pfam" id="PF13640">
    <property type="entry name" value="2OG-FeII_Oxy_3"/>
    <property type="match status" value="1"/>
</dbReference>
<dbReference type="InterPro" id="IPR044862">
    <property type="entry name" value="Pro_4_hyd_alph_FE2OG_OXY"/>
</dbReference>
<dbReference type="InterPro" id="IPR051559">
    <property type="entry name" value="HIF_prolyl_hydroxylases"/>
</dbReference>
<evidence type="ECO:0000256" key="5">
    <source>
        <dbReference type="ARBA" id="ARBA00023002"/>
    </source>
</evidence>
<dbReference type="PANTHER" id="PTHR12907">
    <property type="entry name" value="EGL NINE HOMOLOG-RELATED"/>
    <property type="match status" value="1"/>
</dbReference>
<name>A0ABS5VNN4_9BACT</name>
<dbReference type="PANTHER" id="PTHR12907:SF26">
    <property type="entry name" value="HIF PROLYL HYDROXYLASE, ISOFORM C"/>
    <property type="match status" value="1"/>
</dbReference>
<organism evidence="8 9">
    <name type="scientific">Chryseosolibacter indicus</name>
    <dbReference type="NCBI Taxonomy" id="2782351"/>
    <lineage>
        <taxon>Bacteria</taxon>
        <taxon>Pseudomonadati</taxon>
        <taxon>Bacteroidota</taxon>
        <taxon>Cytophagia</taxon>
        <taxon>Cytophagales</taxon>
        <taxon>Chryseotaleaceae</taxon>
        <taxon>Chryseosolibacter</taxon>
    </lineage>
</organism>